<sequence length="201" mass="22605">MNVALNVGNSEVFANTIYMMLTVFVAFYKIIIMWLNCKNITGIVTALTKGSFAPAELGEIMIRRRYANMVNDQFLKIIALQFGVSTLVVCSNLFQLAMAAVDANILPLILYTACMLSQIFIYCWFGNEVKIKSLQVTDNVYKIKWLALDNRIKKGLLLIMKRSASPIEFTSAVVITMNLDSFVSVLKASYSVFNLLKRANE</sequence>
<evidence type="ECO:0000256" key="4">
    <source>
        <dbReference type="ARBA" id="ARBA00022692"/>
    </source>
</evidence>
<dbReference type="KEGG" id="dqu:106750530"/>
<reference evidence="12" key="1">
    <citation type="submission" date="2025-08" db="UniProtKB">
        <authorList>
            <consortium name="RefSeq"/>
        </authorList>
    </citation>
    <scope>IDENTIFICATION</scope>
</reference>
<dbReference type="PANTHER" id="PTHR21137:SF35">
    <property type="entry name" value="ODORANT RECEPTOR 19A-RELATED"/>
    <property type="match status" value="1"/>
</dbReference>
<keyword evidence="5" id="KW-0552">Olfaction</keyword>
<dbReference type="GO" id="GO:0007165">
    <property type="term" value="P:signal transduction"/>
    <property type="evidence" value="ECO:0007669"/>
    <property type="project" value="UniProtKB-KW"/>
</dbReference>
<evidence type="ECO:0000256" key="10">
    <source>
        <dbReference type="SAM" id="Phobius"/>
    </source>
</evidence>
<dbReference type="GO" id="GO:0005886">
    <property type="term" value="C:plasma membrane"/>
    <property type="evidence" value="ECO:0007669"/>
    <property type="project" value="UniProtKB-SubCell"/>
</dbReference>
<dbReference type="RefSeq" id="XP_014486424.1">
    <property type="nucleotide sequence ID" value="XM_014630938.1"/>
</dbReference>
<dbReference type="AlphaFoldDB" id="A0A6P3Y8V9"/>
<evidence type="ECO:0000256" key="9">
    <source>
        <dbReference type="ARBA" id="ARBA00023224"/>
    </source>
</evidence>
<dbReference type="InterPro" id="IPR004117">
    <property type="entry name" value="7tm6_olfct_rcpt"/>
</dbReference>
<keyword evidence="9" id="KW-0807">Transducer</keyword>
<evidence type="ECO:0000256" key="7">
    <source>
        <dbReference type="ARBA" id="ARBA00023136"/>
    </source>
</evidence>
<dbReference type="Pfam" id="PF02949">
    <property type="entry name" value="7tm_6"/>
    <property type="match status" value="1"/>
</dbReference>
<keyword evidence="2" id="KW-1003">Cell membrane</keyword>
<evidence type="ECO:0000256" key="5">
    <source>
        <dbReference type="ARBA" id="ARBA00022725"/>
    </source>
</evidence>
<dbReference type="Proteomes" id="UP000515204">
    <property type="component" value="Unplaced"/>
</dbReference>
<keyword evidence="3" id="KW-0716">Sensory transduction</keyword>
<evidence type="ECO:0000256" key="2">
    <source>
        <dbReference type="ARBA" id="ARBA00022475"/>
    </source>
</evidence>
<name>A0A6P3Y8V9_DINQU</name>
<evidence type="ECO:0000256" key="6">
    <source>
        <dbReference type="ARBA" id="ARBA00022989"/>
    </source>
</evidence>
<keyword evidence="6 10" id="KW-1133">Transmembrane helix</keyword>
<organism evidence="11 12">
    <name type="scientific">Dinoponera quadriceps</name>
    <name type="common">South American ant</name>
    <dbReference type="NCBI Taxonomy" id="609295"/>
    <lineage>
        <taxon>Eukaryota</taxon>
        <taxon>Metazoa</taxon>
        <taxon>Ecdysozoa</taxon>
        <taxon>Arthropoda</taxon>
        <taxon>Hexapoda</taxon>
        <taxon>Insecta</taxon>
        <taxon>Pterygota</taxon>
        <taxon>Neoptera</taxon>
        <taxon>Endopterygota</taxon>
        <taxon>Hymenoptera</taxon>
        <taxon>Apocrita</taxon>
        <taxon>Aculeata</taxon>
        <taxon>Formicoidea</taxon>
        <taxon>Formicidae</taxon>
        <taxon>Ponerinae</taxon>
        <taxon>Ponerini</taxon>
        <taxon>Dinoponera</taxon>
    </lineage>
</organism>
<evidence type="ECO:0000256" key="3">
    <source>
        <dbReference type="ARBA" id="ARBA00022606"/>
    </source>
</evidence>
<feature type="transmembrane region" description="Helical" evidence="10">
    <location>
        <begin position="12"/>
        <end position="31"/>
    </location>
</feature>
<gene>
    <name evidence="12" type="primary">LOC106750530</name>
</gene>
<evidence type="ECO:0000256" key="8">
    <source>
        <dbReference type="ARBA" id="ARBA00023170"/>
    </source>
</evidence>
<dbReference type="GO" id="GO:0005549">
    <property type="term" value="F:odorant binding"/>
    <property type="evidence" value="ECO:0007669"/>
    <property type="project" value="InterPro"/>
</dbReference>
<comment type="subcellular location">
    <subcellularLocation>
        <location evidence="1">Cell membrane</location>
        <topology evidence="1">Multi-pass membrane protein</topology>
    </subcellularLocation>
</comment>
<evidence type="ECO:0000256" key="1">
    <source>
        <dbReference type="ARBA" id="ARBA00004651"/>
    </source>
</evidence>
<feature type="transmembrane region" description="Helical" evidence="10">
    <location>
        <begin position="74"/>
        <end position="99"/>
    </location>
</feature>
<keyword evidence="11" id="KW-1185">Reference proteome</keyword>
<proteinExistence type="predicted"/>
<dbReference type="GO" id="GO:0004984">
    <property type="term" value="F:olfactory receptor activity"/>
    <property type="evidence" value="ECO:0007669"/>
    <property type="project" value="InterPro"/>
</dbReference>
<keyword evidence="7 10" id="KW-0472">Membrane</keyword>
<dbReference type="GeneID" id="106750530"/>
<feature type="transmembrane region" description="Helical" evidence="10">
    <location>
        <begin position="105"/>
        <end position="125"/>
    </location>
</feature>
<dbReference type="OrthoDB" id="6597368at2759"/>
<keyword evidence="4 10" id="KW-0812">Transmembrane</keyword>
<protein>
    <submittedName>
        <fullName evidence="12">Odorant receptor 46a, isoform A-like</fullName>
    </submittedName>
</protein>
<accession>A0A6P3Y8V9</accession>
<keyword evidence="8" id="KW-0675">Receptor</keyword>
<dbReference type="PANTHER" id="PTHR21137">
    <property type="entry name" value="ODORANT RECEPTOR"/>
    <property type="match status" value="1"/>
</dbReference>
<evidence type="ECO:0000313" key="12">
    <source>
        <dbReference type="RefSeq" id="XP_014486424.1"/>
    </source>
</evidence>
<evidence type="ECO:0000313" key="11">
    <source>
        <dbReference type="Proteomes" id="UP000515204"/>
    </source>
</evidence>